<reference evidence="3 4" key="2">
    <citation type="submission" date="2018-11" db="EMBL/GenBank/DDBJ databases">
        <authorList>
            <consortium name="Pathogen Informatics"/>
        </authorList>
    </citation>
    <scope>NUCLEOTIDE SEQUENCE [LARGE SCALE GENOMIC DNA]</scope>
</reference>
<dbReference type="Gene3D" id="3.30.830.10">
    <property type="entry name" value="Metalloenzyme, LuxS/M16 peptidase-like"/>
    <property type="match status" value="1"/>
</dbReference>
<dbReference type="AlphaFoldDB" id="A0A183VH24"/>
<dbReference type="Proteomes" id="UP000050794">
    <property type="component" value="Unassembled WGS sequence"/>
</dbReference>
<dbReference type="InterPro" id="IPR032632">
    <property type="entry name" value="Peptidase_M16_M"/>
</dbReference>
<dbReference type="InterPro" id="IPR050626">
    <property type="entry name" value="Peptidase_M16"/>
</dbReference>
<dbReference type="Pfam" id="PF16187">
    <property type="entry name" value="Peptidase_M16_M"/>
    <property type="match status" value="1"/>
</dbReference>
<dbReference type="GO" id="GO:0043171">
    <property type="term" value="P:peptide catabolic process"/>
    <property type="evidence" value="ECO:0007669"/>
    <property type="project" value="TreeGrafter"/>
</dbReference>
<evidence type="ECO:0000313" key="5">
    <source>
        <dbReference type="WBParaSite" id="TCNE_0002004801-mRNA-1"/>
    </source>
</evidence>
<dbReference type="EMBL" id="UYWY01028100">
    <property type="protein sequence ID" value="VDM51365.1"/>
    <property type="molecule type" value="Genomic_DNA"/>
</dbReference>
<dbReference type="SUPFAM" id="SSF63411">
    <property type="entry name" value="LuxS/MPP-like metallohydrolase"/>
    <property type="match status" value="1"/>
</dbReference>
<dbReference type="InterPro" id="IPR011249">
    <property type="entry name" value="Metalloenz_LuxS/M16"/>
</dbReference>
<protein>
    <submittedName>
        <fullName evidence="5">Peptidase_M16_M domain-containing protein</fullName>
    </submittedName>
</protein>
<dbReference type="PANTHER" id="PTHR43690">
    <property type="entry name" value="NARDILYSIN"/>
    <property type="match status" value="1"/>
</dbReference>
<evidence type="ECO:0000313" key="3">
    <source>
        <dbReference type="EMBL" id="VDM51365.1"/>
    </source>
</evidence>
<accession>A0A183VH24</accession>
<reference evidence="5" key="1">
    <citation type="submission" date="2016-06" db="UniProtKB">
        <authorList>
            <consortium name="WormBaseParasite"/>
        </authorList>
    </citation>
    <scope>IDENTIFICATION</scope>
</reference>
<feature type="domain" description="Peptidase M16 middle/third" evidence="2">
    <location>
        <begin position="3"/>
        <end position="98"/>
    </location>
</feature>
<dbReference type="GO" id="GO:0046872">
    <property type="term" value="F:metal ion binding"/>
    <property type="evidence" value="ECO:0007669"/>
    <property type="project" value="UniProtKB-KW"/>
</dbReference>
<dbReference type="WBParaSite" id="TCNE_0002004801-mRNA-1">
    <property type="protein sequence ID" value="TCNE_0002004801-mRNA-1"/>
    <property type="gene ID" value="TCNE_0002004801"/>
</dbReference>
<evidence type="ECO:0000313" key="4">
    <source>
        <dbReference type="Proteomes" id="UP000050794"/>
    </source>
</evidence>
<keyword evidence="4" id="KW-1185">Reference proteome</keyword>
<name>A0A183VH24_TOXCA</name>
<evidence type="ECO:0000256" key="1">
    <source>
        <dbReference type="ARBA" id="ARBA00022723"/>
    </source>
</evidence>
<dbReference type="GO" id="GO:0004222">
    <property type="term" value="F:metalloendopeptidase activity"/>
    <property type="evidence" value="ECO:0007669"/>
    <property type="project" value="TreeGrafter"/>
</dbReference>
<dbReference type="GO" id="GO:0005829">
    <property type="term" value="C:cytosol"/>
    <property type="evidence" value="ECO:0007669"/>
    <property type="project" value="TreeGrafter"/>
</dbReference>
<dbReference type="GO" id="GO:0005739">
    <property type="term" value="C:mitochondrion"/>
    <property type="evidence" value="ECO:0007669"/>
    <property type="project" value="TreeGrafter"/>
</dbReference>
<evidence type="ECO:0000259" key="2">
    <source>
        <dbReference type="Pfam" id="PF16187"/>
    </source>
</evidence>
<organism evidence="4 5">
    <name type="scientific">Toxocara canis</name>
    <name type="common">Canine roundworm</name>
    <dbReference type="NCBI Taxonomy" id="6265"/>
    <lineage>
        <taxon>Eukaryota</taxon>
        <taxon>Metazoa</taxon>
        <taxon>Ecdysozoa</taxon>
        <taxon>Nematoda</taxon>
        <taxon>Chromadorea</taxon>
        <taxon>Rhabditida</taxon>
        <taxon>Spirurina</taxon>
        <taxon>Ascaridomorpha</taxon>
        <taxon>Ascaridoidea</taxon>
        <taxon>Toxocaridae</taxon>
        <taxon>Toxocara</taxon>
    </lineage>
</organism>
<dbReference type="PANTHER" id="PTHR43690:SF18">
    <property type="entry name" value="INSULIN-DEGRADING ENZYME-RELATED"/>
    <property type="match status" value="1"/>
</dbReference>
<proteinExistence type="predicted"/>
<sequence length="103" mass="12147">MSAKVYDATLINLNYQLQPKAHGLELKVEGFNEKLPLFLKMLVTSLVKFRPSENVFKVQRELCLRKLRNFFMEQPFHQAVFYLKLVLSEKKWSKEELLIAMNG</sequence>
<gene>
    <name evidence="3" type="ORF">TCNE_LOCUS20044</name>
</gene>
<keyword evidence="1" id="KW-0479">Metal-binding</keyword>
<dbReference type="GO" id="GO:0051603">
    <property type="term" value="P:proteolysis involved in protein catabolic process"/>
    <property type="evidence" value="ECO:0007669"/>
    <property type="project" value="TreeGrafter"/>
</dbReference>